<dbReference type="Gene3D" id="1.50.10.10">
    <property type="match status" value="1"/>
</dbReference>
<dbReference type="Proteomes" id="UP000234335">
    <property type="component" value="Unassembled WGS sequence"/>
</dbReference>
<proteinExistence type="predicted"/>
<dbReference type="InterPro" id="IPR012341">
    <property type="entry name" value="6hp_glycosidase-like_sf"/>
</dbReference>
<name>A0A2I1M6F0_9FIRM</name>
<dbReference type="Pfam" id="PF06824">
    <property type="entry name" value="Glyco_hydro_125"/>
    <property type="match status" value="1"/>
</dbReference>
<dbReference type="InterPro" id="IPR008313">
    <property type="entry name" value="GH125"/>
</dbReference>
<evidence type="ECO:0000313" key="2">
    <source>
        <dbReference type="Proteomes" id="UP000234335"/>
    </source>
</evidence>
<dbReference type="EMBL" id="PKGS01000006">
    <property type="protein sequence ID" value="PKZ15689.1"/>
    <property type="molecule type" value="Genomic_DNA"/>
</dbReference>
<keyword evidence="2" id="KW-1185">Reference proteome</keyword>
<comment type="caution">
    <text evidence="1">The sequence shown here is derived from an EMBL/GenBank/DDBJ whole genome shotgun (WGS) entry which is preliminary data.</text>
</comment>
<dbReference type="SUPFAM" id="SSF48208">
    <property type="entry name" value="Six-hairpin glycosidases"/>
    <property type="match status" value="1"/>
</dbReference>
<dbReference type="RefSeq" id="WP_101540707.1">
    <property type="nucleotide sequence ID" value="NZ_PKGS01000006.1"/>
</dbReference>
<dbReference type="SMART" id="SM01149">
    <property type="entry name" value="DUF1237"/>
    <property type="match status" value="1"/>
</dbReference>
<dbReference type="InterPro" id="IPR008928">
    <property type="entry name" value="6-hairpin_glycosidase_sf"/>
</dbReference>
<dbReference type="PANTHER" id="PTHR31047:SF0">
    <property type="entry name" value="MEIOTICALLY UP-REGULATED GENE 157 PROTEIN"/>
    <property type="match status" value="1"/>
</dbReference>
<dbReference type="PANTHER" id="PTHR31047">
    <property type="entry name" value="MEIOTICALLY UP-REGULATED GENE 157 PROTEIN"/>
    <property type="match status" value="1"/>
</dbReference>
<protein>
    <submittedName>
        <fullName evidence="1">Metal-independent alpha-mannosidase</fullName>
    </submittedName>
</protein>
<sequence length="425" mass="49455">MENIVNPLIEYVNNSDKLSDEIKKIFANTIKNTFTTTIKLTDRNDAFVITGDIDAMWLRDSSGQIRPLFYIDSKEADDLIKKVLKRQIFLLDKDYYANAFNIKADGRSWSKEDITDFESDWVWERKYELDSLCYVMQTAYLYYEKTKDDSIFDGEFIRILKNIVNLIVLEQDHSRSSYEFERPNPWKETDSLRTGKRGTEVSYTGMSWTAFRPSDDSCLYQYLIPANAFAVVTLNKLANCLIDAKKDKQLAEKMRNLATEINQGIKDYGIINDPDFGEIFAYEVDGLGNYLFMDDANVPSLLSLPYLQYIDRDNSLYKNTRRAIFSNKNKNYFMGKAADGIGSDHTPEDYIWHIALSIQMMTSTNEGEKNKILKCFENTHANTYLMHEGFDKDDPNKYTRDWFSWSNSMFCEAILNYLGLELIKN</sequence>
<dbReference type="AlphaFoldDB" id="A0A2I1M6F0"/>
<gene>
    <name evidence="1" type="ORF">CYJ34_07765</name>
</gene>
<accession>A0A2I1M6F0</accession>
<organism evidence="1 2">
    <name type="scientific">Anaerococcus octavius</name>
    <dbReference type="NCBI Taxonomy" id="54007"/>
    <lineage>
        <taxon>Bacteria</taxon>
        <taxon>Bacillati</taxon>
        <taxon>Bacillota</taxon>
        <taxon>Tissierellia</taxon>
        <taxon>Tissierellales</taxon>
        <taxon>Peptoniphilaceae</taxon>
        <taxon>Anaerococcus</taxon>
    </lineage>
</organism>
<dbReference type="PIRSF" id="PIRSF028846">
    <property type="entry name" value="UCP028846"/>
    <property type="match status" value="1"/>
</dbReference>
<evidence type="ECO:0000313" key="1">
    <source>
        <dbReference type="EMBL" id="PKZ15689.1"/>
    </source>
</evidence>
<dbReference type="GO" id="GO:0005975">
    <property type="term" value="P:carbohydrate metabolic process"/>
    <property type="evidence" value="ECO:0007669"/>
    <property type="project" value="InterPro"/>
</dbReference>
<reference evidence="1 2" key="1">
    <citation type="submission" date="2017-12" db="EMBL/GenBank/DDBJ databases">
        <title>Phylogenetic diversity of female urinary microbiome.</title>
        <authorList>
            <person name="Thomas-White K."/>
            <person name="Wolfe A.J."/>
        </authorList>
    </citation>
    <scope>NUCLEOTIDE SEQUENCE [LARGE SCALE GENOMIC DNA]</scope>
    <source>
        <strain evidence="1 2">UMB0119</strain>
    </source>
</reference>